<dbReference type="RefSeq" id="WP_394845720.1">
    <property type="nucleotide sequence ID" value="NZ_CP089982.1"/>
</dbReference>
<dbReference type="InterPro" id="IPR013520">
    <property type="entry name" value="Ribonucl_H"/>
</dbReference>
<dbReference type="InterPro" id="IPR036397">
    <property type="entry name" value="RNaseH_sf"/>
</dbReference>
<dbReference type="Gene3D" id="3.30.420.10">
    <property type="entry name" value="Ribonuclease H-like superfamily/Ribonuclease H"/>
    <property type="match status" value="1"/>
</dbReference>
<feature type="domain" description="Exonuclease" evidence="1">
    <location>
        <begin position="27"/>
        <end position="197"/>
    </location>
</feature>
<dbReference type="SUPFAM" id="SSF53098">
    <property type="entry name" value="Ribonuclease H-like"/>
    <property type="match status" value="1"/>
</dbReference>
<keyword evidence="2" id="KW-0540">Nuclease</keyword>
<keyword evidence="3" id="KW-1185">Reference proteome</keyword>
<dbReference type="PANTHER" id="PTHR30231:SF41">
    <property type="entry name" value="DNA POLYMERASE III SUBUNIT EPSILON"/>
    <property type="match status" value="1"/>
</dbReference>
<name>A0ABZ2K8X0_9BACT</name>
<accession>A0ABZ2K8X0</accession>
<reference evidence="2 3" key="1">
    <citation type="submission" date="2021-12" db="EMBL/GenBank/DDBJ databases">
        <title>Discovery of the Pendulisporaceae a myxobacterial family with distinct sporulation behavior and unique specialized metabolism.</title>
        <authorList>
            <person name="Garcia R."/>
            <person name="Popoff A."/>
            <person name="Bader C.D."/>
            <person name="Loehr J."/>
            <person name="Walesch S."/>
            <person name="Walt C."/>
            <person name="Boldt J."/>
            <person name="Bunk B."/>
            <person name="Haeckl F.J.F.P.J."/>
            <person name="Gunesch A.P."/>
            <person name="Birkelbach J."/>
            <person name="Nuebel U."/>
            <person name="Pietschmann T."/>
            <person name="Bach T."/>
            <person name="Mueller R."/>
        </authorList>
    </citation>
    <scope>NUCLEOTIDE SEQUENCE [LARGE SCALE GENOMIC DNA]</scope>
    <source>
        <strain evidence="2 3">MSr12523</strain>
    </source>
</reference>
<keyword evidence="2" id="KW-0378">Hydrolase</keyword>
<dbReference type="Proteomes" id="UP001379533">
    <property type="component" value="Chromosome"/>
</dbReference>
<gene>
    <name evidence="2" type="ORF">LZC95_52910</name>
</gene>
<sequence length="292" mass="31948">MSLTRNNHPLLAPPPGPPWDLPPQEVPWAFVDLEMTGLNPSRDRVLEICIERVRGIDAGAEPEGVLETLVLPSDFTPGNVHIHGIDSEALAGAPSFDAVAERAIELLDGAVVVAHAAEWDVAFLEMELERAGRPSPASLMHPVDTLILARRALALQSYSLKNLAVSLGIDHGQAHRAGPDVRAMRRVFEKCVAELAPVSARDLWEVRIAARRARSAIVAACEEAVLHENTVLLTYRPSRRKPEPLLMVLTEIRADLDPPRVIGYQLPGRGRRELRADRILRIDPAPADPATS</sequence>
<dbReference type="GO" id="GO:0004527">
    <property type="term" value="F:exonuclease activity"/>
    <property type="evidence" value="ECO:0007669"/>
    <property type="project" value="UniProtKB-KW"/>
</dbReference>
<evidence type="ECO:0000259" key="1">
    <source>
        <dbReference type="SMART" id="SM00479"/>
    </source>
</evidence>
<evidence type="ECO:0000313" key="3">
    <source>
        <dbReference type="Proteomes" id="UP001379533"/>
    </source>
</evidence>
<dbReference type="InterPro" id="IPR012337">
    <property type="entry name" value="RNaseH-like_sf"/>
</dbReference>
<proteinExistence type="predicted"/>
<dbReference type="CDD" id="cd06127">
    <property type="entry name" value="DEDDh"/>
    <property type="match status" value="1"/>
</dbReference>
<protein>
    <submittedName>
        <fullName evidence="2">3'-5' exonuclease</fullName>
    </submittedName>
</protein>
<evidence type="ECO:0000313" key="2">
    <source>
        <dbReference type="EMBL" id="WXA95111.1"/>
    </source>
</evidence>
<dbReference type="PANTHER" id="PTHR30231">
    <property type="entry name" value="DNA POLYMERASE III SUBUNIT EPSILON"/>
    <property type="match status" value="1"/>
</dbReference>
<organism evidence="2 3">
    <name type="scientific">Pendulispora brunnea</name>
    <dbReference type="NCBI Taxonomy" id="2905690"/>
    <lineage>
        <taxon>Bacteria</taxon>
        <taxon>Pseudomonadati</taxon>
        <taxon>Myxococcota</taxon>
        <taxon>Myxococcia</taxon>
        <taxon>Myxococcales</taxon>
        <taxon>Sorangiineae</taxon>
        <taxon>Pendulisporaceae</taxon>
        <taxon>Pendulispora</taxon>
    </lineage>
</organism>
<dbReference type="Pfam" id="PF00929">
    <property type="entry name" value="RNase_T"/>
    <property type="match status" value="1"/>
</dbReference>
<dbReference type="SMART" id="SM00479">
    <property type="entry name" value="EXOIII"/>
    <property type="match status" value="1"/>
</dbReference>
<dbReference type="EMBL" id="CP089982">
    <property type="protein sequence ID" value="WXA95111.1"/>
    <property type="molecule type" value="Genomic_DNA"/>
</dbReference>
<keyword evidence="2" id="KW-0269">Exonuclease</keyword>